<dbReference type="Proteomes" id="UP000031620">
    <property type="component" value="Chromosome"/>
</dbReference>
<proteinExistence type="predicted"/>
<dbReference type="InterPro" id="IPR009057">
    <property type="entry name" value="Homeodomain-like_sf"/>
</dbReference>
<gene>
    <name evidence="1" type="ORF">LOOC260_118110</name>
</gene>
<reference evidence="1 2" key="1">
    <citation type="submission" date="2014-11" db="EMBL/GenBank/DDBJ databases">
        <title>Complete genome sequence and analysis of Lactobacillus hokkaidonensis LOOC260T.</title>
        <authorList>
            <person name="Tanizawa Y."/>
            <person name="Tohno M."/>
            <person name="Kaminuma E."/>
            <person name="Nakamura Y."/>
            <person name="Arita M."/>
        </authorList>
    </citation>
    <scope>NUCLEOTIDE SEQUENCE [LARGE SCALE GENOMIC DNA]</scope>
    <source>
        <strain evidence="1 2">LOOC260</strain>
    </source>
</reference>
<dbReference type="EMBL" id="AP014680">
    <property type="protein sequence ID" value="BAP86317.1"/>
    <property type="molecule type" value="Genomic_DNA"/>
</dbReference>
<protein>
    <submittedName>
        <fullName evidence="1">Transcriptional regulator</fullName>
    </submittedName>
</protein>
<dbReference type="RefSeq" id="WP_041094370.1">
    <property type="nucleotide sequence ID" value="NZ_AP014680.1"/>
</dbReference>
<dbReference type="Gene3D" id="1.10.357.10">
    <property type="entry name" value="Tetracycline Repressor, domain 2"/>
    <property type="match status" value="1"/>
</dbReference>
<name>A0A0A1GVN6_9LACO</name>
<dbReference type="SUPFAM" id="SSF46689">
    <property type="entry name" value="Homeodomain-like"/>
    <property type="match status" value="1"/>
</dbReference>
<dbReference type="AlphaFoldDB" id="A0A0A1GVN6"/>
<dbReference type="KEGG" id="lho:LOOC260_118110"/>
<dbReference type="HOGENOM" id="CLU_119963_0_0_9"/>
<evidence type="ECO:0000313" key="1">
    <source>
        <dbReference type="EMBL" id="BAP86317.1"/>
    </source>
</evidence>
<sequence length="188" mass="21898">MNTIKMQLAHDQHIDQRLQATQDKLVATLEQYFVTQQSFNTIRVNNLCRDANVARQTFYRHYGSIGEIIEVSCVRMINQFLQRVDRTPNSVRISAQLVVDALIDHRMLLQMMFWSNEEEMIIKLIEGDLLRVSGFQDISQIHKPFIAEMMARSIVSFARVMLKNQGIDKTDLIHIYTRMVPAPSIIFQ</sequence>
<organism evidence="1 2">
    <name type="scientific">Paucilactobacillus hokkaidonensis JCM 18461</name>
    <dbReference type="NCBI Taxonomy" id="1291742"/>
    <lineage>
        <taxon>Bacteria</taxon>
        <taxon>Bacillati</taxon>
        <taxon>Bacillota</taxon>
        <taxon>Bacilli</taxon>
        <taxon>Lactobacillales</taxon>
        <taxon>Lactobacillaceae</taxon>
        <taxon>Paucilactobacillus</taxon>
    </lineage>
</organism>
<dbReference type="STRING" id="1291742.LOOC260_118110"/>
<evidence type="ECO:0000313" key="2">
    <source>
        <dbReference type="Proteomes" id="UP000031620"/>
    </source>
</evidence>
<accession>A0A0A1GVN6</accession>